<dbReference type="SUPFAM" id="SSF51445">
    <property type="entry name" value="(Trans)glycosidases"/>
    <property type="match status" value="1"/>
</dbReference>
<feature type="domain" description="Glycoside hydrolase family 5" evidence="8">
    <location>
        <begin position="36"/>
        <end position="240"/>
    </location>
</feature>
<name>A0A395I1V5_ASPHC</name>
<evidence type="ECO:0000256" key="5">
    <source>
        <dbReference type="ARBA" id="ARBA00023295"/>
    </source>
</evidence>
<reference evidence="9 10" key="1">
    <citation type="submission" date="2018-02" db="EMBL/GenBank/DDBJ databases">
        <title>The genomes of Aspergillus section Nigri reveals drivers in fungal speciation.</title>
        <authorList>
            <consortium name="DOE Joint Genome Institute"/>
            <person name="Vesth T.C."/>
            <person name="Nybo J."/>
            <person name="Theobald S."/>
            <person name="Brandl J."/>
            <person name="Frisvad J.C."/>
            <person name="Nielsen K.F."/>
            <person name="Lyhne E.K."/>
            <person name="Kogle M.E."/>
            <person name="Kuo A."/>
            <person name="Riley R."/>
            <person name="Clum A."/>
            <person name="Nolan M."/>
            <person name="Lipzen A."/>
            <person name="Salamov A."/>
            <person name="Henrissat B."/>
            <person name="Wiebenga A."/>
            <person name="De vries R.P."/>
            <person name="Grigoriev I.V."/>
            <person name="Mortensen U.H."/>
            <person name="Andersen M.R."/>
            <person name="Baker S.E."/>
        </authorList>
    </citation>
    <scope>NUCLEOTIDE SEQUENCE [LARGE SCALE GENOMIC DNA]</scope>
    <source>
        <strain evidence="9 10">CBS 101889</strain>
    </source>
</reference>
<dbReference type="STRING" id="1450537.A0A395I1V5"/>
<keyword evidence="10" id="KW-1185">Reference proteome</keyword>
<dbReference type="PANTHER" id="PTHR34142:SF1">
    <property type="entry name" value="GLYCOSIDE HYDROLASE FAMILY 5 DOMAIN-CONTAINING PROTEIN"/>
    <property type="match status" value="1"/>
</dbReference>
<feature type="non-terminal residue" evidence="9">
    <location>
        <position position="1"/>
    </location>
</feature>
<dbReference type="PANTHER" id="PTHR34142">
    <property type="entry name" value="ENDO-BETA-1,4-GLUCANASE A"/>
    <property type="match status" value="1"/>
</dbReference>
<dbReference type="EC" id="3.2.1.4" evidence="3"/>
<evidence type="ECO:0000256" key="3">
    <source>
        <dbReference type="ARBA" id="ARBA00012601"/>
    </source>
</evidence>
<proteinExistence type="inferred from homology"/>
<dbReference type="Pfam" id="PF00150">
    <property type="entry name" value="Cellulase"/>
    <property type="match status" value="1"/>
</dbReference>
<dbReference type="InterPro" id="IPR001547">
    <property type="entry name" value="Glyco_hydro_5"/>
</dbReference>
<protein>
    <recommendedName>
        <fullName evidence="3">cellulase</fullName>
        <ecNumber evidence="3">3.2.1.4</ecNumber>
    </recommendedName>
</protein>
<feature type="non-terminal residue" evidence="9">
    <location>
        <position position="246"/>
    </location>
</feature>
<evidence type="ECO:0000313" key="9">
    <source>
        <dbReference type="EMBL" id="RAL12544.1"/>
    </source>
</evidence>
<accession>A0A395I1V5</accession>
<comment type="function">
    <text evidence="6">Has endoglucanase activity on substrates containing beta-1,4 glycosidic bonds, like in carboxymethylcellulose (CMC), hydroxyethylcellulose (HEC) and beta-glucan. Involved in the degradation of complex natural cellulosic substrates.</text>
</comment>
<dbReference type="Gene3D" id="3.20.20.80">
    <property type="entry name" value="Glycosidases"/>
    <property type="match status" value="1"/>
</dbReference>
<organism evidence="9 10">
    <name type="scientific">Aspergillus homomorphus (strain CBS 101889)</name>
    <dbReference type="NCBI Taxonomy" id="1450537"/>
    <lineage>
        <taxon>Eukaryota</taxon>
        <taxon>Fungi</taxon>
        <taxon>Dikarya</taxon>
        <taxon>Ascomycota</taxon>
        <taxon>Pezizomycotina</taxon>
        <taxon>Eurotiomycetes</taxon>
        <taxon>Eurotiomycetidae</taxon>
        <taxon>Eurotiales</taxon>
        <taxon>Aspergillaceae</taxon>
        <taxon>Aspergillus</taxon>
        <taxon>Aspergillus subgen. Circumdati</taxon>
    </lineage>
</organism>
<dbReference type="InterPro" id="IPR017853">
    <property type="entry name" value="GH"/>
</dbReference>
<dbReference type="Proteomes" id="UP000248961">
    <property type="component" value="Unassembled WGS sequence"/>
</dbReference>
<evidence type="ECO:0000256" key="4">
    <source>
        <dbReference type="ARBA" id="ARBA00022801"/>
    </source>
</evidence>
<keyword evidence="5 7" id="KW-0326">Glycosidase</keyword>
<comment type="catalytic activity">
    <reaction evidence="1">
        <text>Endohydrolysis of (1-&gt;4)-beta-D-glucosidic linkages in cellulose, lichenin and cereal beta-D-glucans.</text>
        <dbReference type="EC" id="3.2.1.4"/>
    </reaction>
</comment>
<dbReference type="GeneID" id="37195476"/>
<evidence type="ECO:0000256" key="2">
    <source>
        <dbReference type="ARBA" id="ARBA00005641"/>
    </source>
</evidence>
<dbReference type="VEuPathDB" id="FungiDB:BO97DRAFT_308752"/>
<dbReference type="OrthoDB" id="5823761at2759"/>
<dbReference type="GO" id="GO:0008810">
    <property type="term" value="F:cellulase activity"/>
    <property type="evidence" value="ECO:0007669"/>
    <property type="project" value="UniProtKB-EC"/>
</dbReference>
<keyword evidence="4 7" id="KW-0378">Hydrolase</keyword>
<dbReference type="AlphaFoldDB" id="A0A395I1V5"/>
<gene>
    <name evidence="9" type="ORF">BO97DRAFT_308752</name>
</gene>
<sequence>NIPGLSFQSDSNGDGRVLGGGPSYPTVADLQPWLELNATLFRFPVLWNYIQPQIGSNLDSKILGVLDSLIEAVTASGRYAIVDVHNYARLNGMINGRDAPYNNKLFFFCLTRYVLHIFGLMNEPHDLGILTWGRTIQYVVNRIRTVARTQYILVPGTDWQGITRWVQDSERGLRHITDSSNKILYDVHKYFDDRGGGYSGTCHTFESGAFQAFVDAMEKLRKMAILTESWGAANGGCNQMLNDMLS</sequence>
<evidence type="ECO:0000256" key="1">
    <source>
        <dbReference type="ARBA" id="ARBA00000966"/>
    </source>
</evidence>
<evidence type="ECO:0000313" key="10">
    <source>
        <dbReference type="Proteomes" id="UP000248961"/>
    </source>
</evidence>
<dbReference type="EMBL" id="KZ824283">
    <property type="protein sequence ID" value="RAL12544.1"/>
    <property type="molecule type" value="Genomic_DNA"/>
</dbReference>
<comment type="similarity">
    <text evidence="2 7">Belongs to the glycosyl hydrolase 5 (cellulase A) family.</text>
</comment>
<evidence type="ECO:0000256" key="6">
    <source>
        <dbReference type="ARBA" id="ARBA00025192"/>
    </source>
</evidence>
<dbReference type="GO" id="GO:0009251">
    <property type="term" value="P:glucan catabolic process"/>
    <property type="evidence" value="ECO:0007669"/>
    <property type="project" value="TreeGrafter"/>
</dbReference>
<evidence type="ECO:0000256" key="7">
    <source>
        <dbReference type="RuleBase" id="RU361153"/>
    </source>
</evidence>
<dbReference type="RefSeq" id="XP_025551698.1">
    <property type="nucleotide sequence ID" value="XM_025691187.1"/>
</dbReference>
<evidence type="ECO:0000259" key="8">
    <source>
        <dbReference type="Pfam" id="PF00150"/>
    </source>
</evidence>